<name>A0A173YCP9_9FIRM</name>
<evidence type="ECO:0000256" key="10">
    <source>
        <dbReference type="ARBA" id="ARBA00023239"/>
    </source>
</evidence>
<feature type="binding site" evidence="12">
    <location>
        <position position="24"/>
    </location>
    <ligand>
        <name>[4Fe-4S] cluster</name>
        <dbReference type="ChEBI" id="CHEBI:49883"/>
        <label>1</label>
        <note>4Fe-4S-S-AdoMet</note>
    </ligand>
</feature>
<evidence type="ECO:0000256" key="5">
    <source>
        <dbReference type="ARBA" id="ARBA00022741"/>
    </source>
</evidence>
<protein>
    <recommendedName>
        <fullName evidence="1 12">GTP 3',8-cyclase</fullName>
        <ecNumber evidence="1 12">4.1.99.22</ecNumber>
    </recommendedName>
    <alternativeName>
        <fullName evidence="12">Molybdenum cofactor biosynthesis protein A</fullName>
    </alternativeName>
</protein>
<evidence type="ECO:0000256" key="9">
    <source>
        <dbReference type="ARBA" id="ARBA00023150"/>
    </source>
</evidence>
<feature type="binding site" evidence="12">
    <location>
        <begin position="260"/>
        <end position="262"/>
    </location>
    <ligand>
        <name>GTP</name>
        <dbReference type="ChEBI" id="CHEBI:37565"/>
    </ligand>
</feature>
<dbReference type="Proteomes" id="UP000095546">
    <property type="component" value="Unassembled WGS sequence"/>
</dbReference>
<dbReference type="PROSITE" id="PS01305">
    <property type="entry name" value="MOAA_NIFB_PQQE"/>
    <property type="match status" value="1"/>
</dbReference>
<dbReference type="RefSeq" id="WP_055160921.1">
    <property type="nucleotide sequence ID" value="NZ_CABIWZ010000004.1"/>
</dbReference>
<accession>A0A173YCP9</accession>
<keyword evidence="3 12" id="KW-0949">S-adenosyl-L-methionine</keyword>
<keyword evidence="5 12" id="KW-0547">Nucleotide-binding</keyword>
<dbReference type="GO" id="GO:1904047">
    <property type="term" value="F:S-adenosyl-L-methionine binding"/>
    <property type="evidence" value="ECO:0007669"/>
    <property type="project" value="UniProtKB-UniRule"/>
</dbReference>
<dbReference type="Pfam" id="PF06463">
    <property type="entry name" value="Mob_synth_C"/>
    <property type="match status" value="1"/>
</dbReference>
<dbReference type="GO" id="GO:0061798">
    <property type="term" value="F:GTP 3',8'-cyclase activity"/>
    <property type="evidence" value="ECO:0007669"/>
    <property type="project" value="UniProtKB-UniRule"/>
</dbReference>
<feature type="binding site" evidence="12">
    <location>
        <position position="63"/>
    </location>
    <ligand>
        <name>GTP</name>
        <dbReference type="ChEBI" id="CHEBI:37565"/>
    </ligand>
</feature>
<reference evidence="14 15" key="1">
    <citation type="submission" date="2015-09" db="EMBL/GenBank/DDBJ databases">
        <authorList>
            <consortium name="Pathogen Informatics"/>
        </authorList>
    </citation>
    <scope>NUCLEOTIDE SEQUENCE [LARGE SCALE GENOMIC DNA]</scope>
    <source>
        <strain evidence="14 15">2789STDY5608828</strain>
    </source>
</reference>
<dbReference type="PANTHER" id="PTHR22960">
    <property type="entry name" value="MOLYBDOPTERIN COFACTOR SYNTHESIS PROTEIN A"/>
    <property type="match status" value="1"/>
</dbReference>
<dbReference type="CDD" id="cd21117">
    <property type="entry name" value="Twitch_MoaA"/>
    <property type="match status" value="1"/>
</dbReference>
<dbReference type="PROSITE" id="PS51918">
    <property type="entry name" value="RADICAL_SAM"/>
    <property type="match status" value="1"/>
</dbReference>
<keyword evidence="10 12" id="KW-0456">Lyase</keyword>
<evidence type="ECO:0000256" key="11">
    <source>
        <dbReference type="ARBA" id="ARBA00048697"/>
    </source>
</evidence>
<keyword evidence="8 12" id="KW-0342">GTP-binding</keyword>
<evidence type="ECO:0000256" key="6">
    <source>
        <dbReference type="ARBA" id="ARBA00023004"/>
    </source>
</evidence>
<comment type="subunit">
    <text evidence="12">Monomer and homodimer.</text>
</comment>
<dbReference type="GO" id="GO:0051539">
    <property type="term" value="F:4 iron, 4 sulfur cluster binding"/>
    <property type="evidence" value="ECO:0007669"/>
    <property type="project" value="UniProtKB-UniRule"/>
</dbReference>
<feature type="binding site" evidence="12">
    <location>
        <position position="118"/>
    </location>
    <ligand>
        <name>S-adenosyl-L-methionine</name>
        <dbReference type="ChEBI" id="CHEBI:59789"/>
    </ligand>
</feature>
<dbReference type="InterPro" id="IPR000385">
    <property type="entry name" value="MoaA_NifB_PqqE_Fe-S-bd_CS"/>
</dbReference>
<dbReference type="InterPro" id="IPR010505">
    <property type="entry name" value="MoaA_twitch"/>
</dbReference>
<dbReference type="SFLD" id="SFLDG01067">
    <property type="entry name" value="SPASM/twitch_domain_containing"/>
    <property type="match status" value="1"/>
</dbReference>
<feature type="binding site" evidence="12">
    <location>
        <position position="20"/>
    </location>
    <ligand>
        <name>[4Fe-4S] cluster</name>
        <dbReference type="ChEBI" id="CHEBI:49883"/>
        <label>1</label>
        <note>4Fe-4S-S-AdoMet</note>
    </ligand>
</feature>
<evidence type="ECO:0000256" key="12">
    <source>
        <dbReference type="HAMAP-Rule" id="MF_01225"/>
    </source>
</evidence>
<keyword evidence="4 12" id="KW-0479">Metal-binding</keyword>
<comment type="catalytic activity">
    <reaction evidence="11 12">
        <text>GTP + AH2 + S-adenosyl-L-methionine = (8S)-3',8-cyclo-7,8-dihydroguanosine 5'-triphosphate + 5'-deoxyadenosine + L-methionine + A + H(+)</text>
        <dbReference type="Rhea" id="RHEA:49576"/>
        <dbReference type="ChEBI" id="CHEBI:13193"/>
        <dbReference type="ChEBI" id="CHEBI:15378"/>
        <dbReference type="ChEBI" id="CHEBI:17319"/>
        <dbReference type="ChEBI" id="CHEBI:17499"/>
        <dbReference type="ChEBI" id="CHEBI:37565"/>
        <dbReference type="ChEBI" id="CHEBI:57844"/>
        <dbReference type="ChEBI" id="CHEBI:59789"/>
        <dbReference type="ChEBI" id="CHEBI:131766"/>
        <dbReference type="EC" id="4.1.99.22"/>
    </reaction>
</comment>
<feature type="binding site" evidence="12">
    <location>
        <position position="27"/>
    </location>
    <ligand>
        <name>[4Fe-4S] cluster</name>
        <dbReference type="ChEBI" id="CHEBI:49883"/>
        <label>1</label>
        <note>4Fe-4S-S-AdoMet</note>
    </ligand>
</feature>
<feature type="binding site" evidence="12">
    <location>
        <position position="67"/>
    </location>
    <ligand>
        <name>S-adenosyl-L-methionine</name>
        <dbReference type="ChEBI" id="CHEBI:59789"/>
    </ligand>
</feature>
<dbReference type="SFLD" id="SFLDS00029">
    <property type="entry name" value="Radical_SAM"/>
    <property type="match status" value="1"/>
</dbReference>
<evidence type="ECO:0000313" key="14">
    <source>
        <dbReference type="EMBL" id="CUN60926.1"/>
    </source>
</evidence>
<keyword evidence="7 12" id="KW-0411">Iron-sulfur</keyword>
<dbReference type="GO" id="GO:0061799">
    <property type="term" value="F:cyclic pyranopterin monophosphate synthase activity"/>
    <property type="evidence" value="ECO:0007669"/>
    <property type="project" value="TreeGrafter"/>
</dbReference>
<dbReference type="GO" id="GO:0005525">
    <property type="term" value="F:GTP binding"/>
    <property type="evidence" value="ECO:0007669"/>
    <property type="project" value="UniProtKB-UniRule"/>
</dbReference>
<dbReference type="SUPFAM" id="SSF102114">
    <property type="entry name" value="Radical SAM enzymes"/>
    <property type="match status" value="1"/>
</dbReference>
<dbReference type="InterPro" id="IPR058240">
    <property type="entry name" value="rSAM_sf"/>
</dbReference>
<keyword evidence="2 12" id="KW-0004">4Fe-4S</keyword>
<dbReference type="SMART" id="SM00729">
    <property type="entry name" value="Elp3"/>
    <property type="match status" value="1"/>
</dbReference>
<dbReference type="InterPro" id="IPR007197">
    <property type="entry name" value="rSAM"/>
</dbReference>
<evidence type="ECO:0000256" key="8">
    <source>
        <dbReference type="ARBA" id="ARBA00023134"/>
    </source>
</evidence>
<dbReference type="GO" id="GO:0046872">
    <property type="term" value="F:metal ion binding"/>
    <property type="evidence" value="ECO:0007669"/>
    <property type="project" value="UniProtKB-KW"/>
</dbReference>
<dbReference type="InterPro" id="IPR013483">
    <property type="entry name" value="MoaA"/>
</dbReference>
<feature type="binding site" evidence="12">
    <location>
        <position position="155"/>
    </location>
    <ligand>
        <name>GTP</name>
        <dbReference type="ChEBI" id="CHEBI:37565"/>
    </ligand>
</feature>
<dbReference type="AlphaFoldDB" id="A0A173YCP9"/>
<dbReference type="CDD" id="cd01335">
    <property type="entry name" value="Radical_SAM"/>
    <property type="match status" value="1"/>
</dbReference>
<comment type="pathway">
    <text evidence="12">Cofactor biosynthesis; molybdopterin biosynthesis.</text>
</comment>
<feature type="domain" description="Radical SAM core" evidence="13">
    <location>
        <begin position="4"/>
        <end position="229"/>
    </location>
</feature>
<comment type="function">
    <text evidence="12">Catalyzes the cyclization of GTP to (8S)-3',8-cyclo-7,8-dihydroguanosine 5'-triphosphate.</text>
</comment>
<keyword evidence="6 12" id="KW-0408">Iron</keyword>
<keyword evidence="9 12" id="KW-0501">Molybdenum cofactor biosynthesis</keyword>
<dbReference type="InterPro" id="IPR006638">
    <property type="entry name" value="Elp3/MiaA/NifB-like_rSAM"/>
</dbReference>
<organism evidence="14 15">
    <name type="scientific">Mitsuokella jalaludinii</name>
    <dbReference type="NCBI Taxonomy" id="187979"/>
    <lineage>
        <taxon>Bacteria</taxon>
        <taxon>Bacillati</taxon>
        <taxon>Bacillota</taxon>
        <taxon>Negativicutes</taxon>
        <taxon>Selenomonadales</taxon>
        <taxon>Selenomonadaceae</taxon>
        <taxon>Mitsuokella</taxon>
    </lineage>
</organism>
<dbReference type="InterPro" id="IPR040064">
    <property type="entry name" value="MoaA-like"/>
</dbReference>
<comment type="similarity">
    <text evidence="12">Belongs to the radical SAM superfamily. MoaA family.</text>
</comment>
<evidence type="ECO:0000259" key="13">
    <source>
        <dbReference type="PROSITE" id="PS51918"/>
    </source>
</evidence>
<dbReference type="EMBL" id="CYYU01000004">
    <property type="protein sequence ID" value="CUN60926.1"/>
    <property type="molecule type" value="Genomic_DNA"/>
</dbReference>
<dbReference type="NCBIfam" id="TIGR02666">
    <property type="entry name" value="moaA"/>
    <property type="match status" value="1"/>
</dbReference>
<evidence type="ECO:0000256" key="3">
    <source>
        <dbReference type="ARBA" id="ARBA00022691"/>
    </source>
</evidence>
<dbReference type="HAMAP" id="MF_01225_B">
    <property type="entry name" value="MoaA_B"/>
    <property type="match status" value="1"/>
</dbReference>
<evidence type="ECO:0000256" key="4">
    <source>
        <dbReference type="ARBA" id="ARBA00022723"/>
    </source>
</evidence>
<dbReference type="eggNOG" id="COG2896">
    <property type="taxonomic scope" value="Bacteria"/>
</dbReference>
<sequence length="329" mass="36925">MYDRYQRKIEYVRISLTDRCNLRCRYCMPEDGVEKLRHEDILRFDEIVRIVRALASLGVRKVRLTGGEPLIRRNVVELVREIRSVPGIESVALTTNGVLLADMAEDLVRAGLTGVNISLDTLKAASFTELTRRPFFARVEDGIEAIAATGLRDVKFNCVPIAGVNEAELPELVARFTRERPWKFRFIELMPIGCAYEAGLRGLPMAEVRSILEAAFGPLRPVLPERGVHGPAVYYQADGFAGQVGFIDAMEHQFCSSCNRVRLTAEGFLKLCLNARTGTDLRGLLRSGMSDDGLRHALQQAIYHKPQEHYFKAASYDEKDSRAMYQVGG</sequence>
<evidence type="ECO:0000256" key="1">
    <source>
        <dbReference type="ARBA" id="ARBA00012167"/>
    </source>
</evidence>
<dbReference type="InterPro" id="IPR013785">
    <property type="entry name" value="Aldolase_TIM"/>
</dbReference>
<dbReference type="EC" id="4.1.99.22" evidence="1 12"/>
<feature type="binding site" evidence="12">
    <location>
        <position position="258"/>
    </location>
    <ligand>
        <name>[4Fe-4S] cluster</name>
        <dbReference type="ChEBI" id="CHEBI:49883"/>
        <label>2</label>
        <note>4Fe-4S-substrate</note>
    </ligand>
</feature>
<dbReference type="Pfam" id="PF04055">
    <property type="entry name" value="Radical_SAM"/>
    <property type="match status" value="1"/>
</dbReference>
<feature type="binding site" evidence="12">
    <location>
        <position position="13"/>
    </location>
    <ligand>
        <name>GTP</name>
        <dbReference type="ChEBI" id="CHEBI:37565"/>
    </ligand>
</feature>
<dbReference type="OrthoDB" id="9763993at2"/>
<dbReference type="InterPro" id="IPR050105">
    <property type="entry name" value="MoCo_biosynth_MoaA/MoaC"/>
</dbReference>
<evidence type="ECO:0000256" key="2">
    <source>
        <dbReference type="ARBA" id="ARBA00022485"/>
    </source>
</evidence>
<dbReference type="PANTHER" id="PTHR22960:SF0">
    <property type="entry name" value="MOLYBDENUM COFACTOR BIOSYNTHESIS PROTEIN 1"/>
    <property type="match status" value="1"/>
</dbReference>
<feature type="binding site" evidence="12">
    <location>
        <position position="255"/>
    </location>
    <ligand>
        <name>[4Fe-4S] cluster</name>
        <dbReference type="ChEBI" id="CHEBI:49883"/>
        <label>2</label>
        <note>4Fe-4S-substrate</note>
    </ligand>
</feature>
<keyword evidence="15" id="KW-1185">Reference proteome</keyword>
<dbReference type="SFLD" id="SFLDG01386">
    <property type="entry name" value="main_SPASM_domain-containing"/>
    <property type="match status" value="1"/>
</dbReference>
<evidence type="ECO:0000313" key="15">
    <source>
        <dbReference type="Proteomes" id="UP000095546"/>
    </source>
</evidence>
<proteinExistence type="inferred from homology"/>
<dbReference type="SFLD" id="SFLDG01383">
    <property type="entry name" value="cyclic_pyranopterin_phosphate"/>
    <property type="match status" value="1"/>
</dbReference>
<comment type="cofactor">
    <cofactor evidence="12">
        <name>[4Fe-4S] cluster</name>
        <dbReference type="ChEBI" id="CHEBI:49883"/>
    </cofactor>
    <text evidence="12">Binds 2 [4Fe-4S] clusters. Binds 1 [4Fe-4S] cluster coordinated with 3 cysteines and an exchangeable S-adenosyl-L-methionine and 1 [4Fe-4S] cluster coordinated with 3 cysteines and the GTP-derived substrate.</text>
</comment>
<gene>
    <name evidence="14" type="primary">moaA_2</name>
    <name evidence="12" type="synonym">moaA</name>
    <name evidence="14" type="ORF">ERS852385_00895</name>
</gene>
<dbReference type="UniPathway" id="UPA00344"/>
<feature type="binding site" evidence="12">
    <location>
        <position position="26"/>
    </location>
    <ligand>
        <name>S-adenosyl-L-methionine</name>
        <dbReference type="ChEBI" id="CHEBI:59789"/>
    </ligand>
</feature>
<feature type="binding site" evidence="12">
    <location>
        <position position="190"/>
    </location>
    <ligand>
        <name>S-adenosyl-L-methionine</name>
        <dbReference type="ChEBI" id="CHEBI:59789"/>
    </ligand>
</feature>
<evidence type="ECO:0000256" key="7">
    <source>
        <dbReference type="ARBA" id="ARBA00023014"/>
    </source>
</evidence>
<feature type="binding site" evidence="12">
    <location>
        <position position="94"/>
    </location>
    <ligand>
        <name>GTP</name>
        <dbReference type="ChEBI" id="CHEBI:37565"/>
    </ligand>
</feature>
<dbReference type="GO" id="GO:0006777">
    <property type="term" value="P:Mo-molybdopterin cofactor biosynthetic process"/>
    <property type="evidence" value="ECO:0007669"/>
    <property type="project" value="UniProtKB-UniRule"/>
</dbReference>
<dbReference type="STRING" id="187979.ERS852385_00895"/>
<feature type="binding site" evidence="12">
    <location>
        <position position="272"/>
    </location>
    <ligand>
        <name>[4Fe-4S] cluster</name>
        <dbReference type="ChEBI" id="CHEBI:49883"/>
        <label>2</label>
        <note>4Fe-4S-substrate</note>
    </ligand>
</feature>
<dbReference type="Gene3D" id="3.20.20.70">
    <property type="entry name" value="Aldolase class I"/>
    <property type="match status" value="1"/>
</dbReference>